<evidence type="ECO:0000256" key="2">
    <source>
        <dbReference type="SAM" id="SignalP"/>
    </source>
</evidence>
<dbReference type="EMBL" id="VSFF01000005">
    <property type="protein sequence ID" value="TYC15239.1"/>
    <property type="molecule type" value="Genomic_DNA"/>
</dbReference>
<feature type="chain" id="PRO_5039641728" evidence="2">
    <location>
        <begin position="26"/>
        <end position="317"/>
    </location>
</feature>
<keyword evidence="4" id="KW-1185">Reference proteome</keyword>
<evidence type="ECO:0000313" key="3">
    <source>
        <dbReference type="EMBL" id="TYC15239.1"/>
    </source>
</evidence>
<protein>
    <submittedName>
        <fullName evidence="3">Carbohydrate-binding protein</fullName>
    </submittedName>
</protein>
<organism evidence="3 4">
    <name type="scientific">Actinomadura syzygii</name>
    <dbReference type="NCBI Taxonomy" id="1427538"/>
    <lineage>
        <taxon>Bacteria</taxon>
        <taxon>Bacillati</taxon>
        <taxon>Actinomycetota</taxon>
        <taxon>Actinomycetes</taxon>
        <taxon>Streptosporangiales</taxon>
        <taxon>Thermomonosporaceae</taxon>
        <taxon>Actinomadura</taxon>
    </lineage>
</organism>
<dbReference type="AlphaFoldDB" id="A0A5D0UDR2"/>
<feature type="compositionally biased region" description="Pro residues" evidence="1">
    <location>
        <begin position="42"/>
        <end position="53"/>
    </location>
</feature>
<dbReference type="Proteomes" id="UP000322634">
    <property type="component" value="Unassembled WGS sequence"/>
</dbReference>
<evidence type="ECO:0000313" key="4">
    <source>
        <dbReference type="Proteomes" id="UP000322634"/>
    </source>
</evidence>
<feature type="compositionally biased region" description="Low complexity" evidence="1">
    <location>
        <begin position="22"/>
        <end position="41"/>
    </location>
</feature>
<sequence length="317" mass="34520">MKRRTLLACAIIGAGILAPAAGASASPVSPAAPVPSSAAPNPNAPNPNAPSPNAPKRGTVAGAHAFTPNTKNAPAVQRFRELHRSRVQGDHQRREQLHHFWGVEPAAGSHDGMQATQSVDTSYKVSFNGDFTYTPTIKAAGSCMEITTVYSVTVGNEIWAWDWCGGNGPKKEVKMDASFMSTYTTNVNGHPAYSIQLVKTGGSNAWSAYLYNQTTKAWELFYSKSGTDTSELKYGWDIFEFYATRDTSTGNAYYCKDAKNVVFESSSIQLRQNNAWRPASPSDSPWQPTASPNPSDYLCPSLKFERTGANDHWIVRQ</sequence>
<comment type="caution">
    <text evidence="3">The sequence shown here is derived from an EMBL/GenBank/DDBJ whole genome shotgun (WGS) entry which is preliminary data.</text>
</comment>
<proteinExistence type="predicted"/>
<evidence type="ECO:0000256" key="1">
    <source>
        <dbReference type="SAM" id="MobiDB-lite"/>
    </source>
</evidence>
<accession>A0A5D0UDR2</accession>
<feature type="signal peptide" evidence="2">
    <location>
        <begin position="1"/>
        <end position="25"/>
    </location>
</feature>
<feature type="region of interest" description="Disordered" evidence="1">
    <location>
        <begin position="22"/>
        <end position="75"/>
    </location>
</feature>
<dbReference type="RefSeq" id="WP_148350384.1">
    <property type="nucleotide sequence ID" value="NZ_JBHSBF010000027.1"/>
</dbReference>
<name>A0A5D0UDR2_9ACTN</name>
<keyword evidence="2" id="KW-0732">Signal</keyword>
<reference evidence="3 4" key="1">
    <citation type="submission" date="2019-08" db="EMBL/GenBank/DDBJ databases">
        <title>Actinomadura sp. nov. CYP1-5 isolated from mountain soil.</title>
        <authorList>
            <person name="Songsumanus A."/>
            <person name="Kuncharoen N."/>
            <person name="Kudo T."/>
            <person name="Yuki M."/>
            <person name="Igarashi Y."/>
            <person name="Tanasupawat S."/>
        </authorList>
    </citation>
    <scope>NUCLEOTIDE SEQUENCE [LARGE SCALE GENOMIC DNA]</scope>
    <source>
        <strain evidence="3 4">GKU157</strain>
    </source>
</reference>
<dbReference type="OrthoDB" id="4093285at2"/>
<gene>
    <name evidence="3" type="ORF">FXF65_14260</name>
</gene>